<comment type="caution">
    <text evidence="1">The sequence shown here is derived from an EMBL/GenBank/DDBJ whole genome shotgun (WGS) entry which is preliminary data.</text>
</comment>
<sequence>MSGSISSLQVDLWEELQCLLKSLLNPFRMSCPSPIYSCSGWTRLLLIGQRMSLTLGICDWFLHLIGTTTSFGQVASPYWSWMPSHCDMWHEFGLQGEMDLFICKVQINHSAQNEHGFNSNFKFPNDEQLDLEETRFVVLRPIQKSVLNTFGINMNQSLKLEHSNDERLDSGETRLLEHSNDERLDYEENRLLVLGYIQKSMLETFRIDGNQILKLDPKSGSNGCGCIFIYALTFLNREIDVQDPIWLLDRENLSPLFSSPFCGSTRETFGVLSFHFRRESTQREHGEKNTWCRPSNNNELDYG</sequence>
<reference evidence="1 2" key="1">
    <citation type="submission" date="2020-09" db="EMBL/GenBank/DDBJ databases">
        <title>De no assembly of potato wild relative species, Solanum commersonii.</title>
        <authorList>
            <person name="Cho K."/>
        </authorList>
    </citation>
    <scope>NUCLEOTIDE SEQUENCE [LARGE SCALE GENOMIC DNA]</scope>
    <source>
        <strain evidence="1">LZ3.2</strain>
        <tissue evidence="1">Leaf</tissue>
    </source>
</reference>
<protein>
    <submittedName>
        <fullName evidence="1">Uncharacterized protein</fullName>
    </submittedName>
</protein>
<accession>A0A9J5X4F6</accession>
<evidence type="ECO:0000313" key="1">
    <source>
        <dbReference type="EMBL" id="KAG5581928.1"/>
    </source>
</evidence>
<dbReference type="Proteomes" id="UP000824120">
    <property type="component" value="Chromosome 10"/>
</dbReference>
<dbReference type="EMBL" id="JACXVP010000010">
    <property type="protein sequence ID" value="KAG5581928.1"/>
    <property type="molecule type" value="Genomic_DNA"/>
</dbReference>
<name>A0A9J5X4F6_SOLCO</name>
<dbReference type="AlphaFoldDB" id="A0A9J5X4F6"/>
<evidence type="ECO:0000313" key="2">
    <source>
        <dbReference type="Proteomes" id="UP000824120"/>
    </source>
</evidence>
<organism evidence="1 2">
    <name type="scientific">Solanum commersonii</name>
    <name type="common">Commerson's wild potato</name>
    <name type="synonym">Commerson's nightshade</name>
    <dbReference type="NCBI Taxonomy" id="4109"/>
    <lineage>
        <taxon>Eukaryota</taxon>
        <taxon>Viridiplantae</taxon>
        <taxon>Streptophyta</taxon>
        <taxon>Embryophyta</taxon>
        <taxon>Tracheophyta</taxon>
        <taxon>Spermatophyta</taxon>
        <taxon>Magnoliopsida</taxon>
        <taxon>eudicotyledons</taxon>
        <taxon>Gunneridae</taxon>
        <taxon>Pentapetalae</taxon>
        <taxon>asterids</taxon>
        <taxon>lamiids</taxon>
        <taxon>Solanales</taxon>
        <taxon>Solanaceae</taxon>
        <taxon>Solanoideae</taxon>
        <taxon>Solaneae</taxon>
        <taxon>Solanum</taxon>
    </lineage>
</organism>
<proteinExistence type="predicted"/>
<keyword evidence="2" id="KW-1185">Reference proteome</keyword>
<gene>
    <name evidence="1" type="ORF">H5410_052555</name>
</gene>